<dbReference type="RefSeq" id="WP_102328974.1">
    <property type="nucleotide sequence ID" value="NZ_MCXN02000001.1"/>
</dbReference>
<sequence length="508" mass="57817">MPLYENLGFTNHPFAKTNADEEPDLESYFVAPPYFDAVVGDANLPSASVVLAPRGAGKTALRRMVESQAVKSQFLAVTYDRFEFGADQTVDDVTLQYHLRNIITRILVSFLSYLSEHPDISKGLSKEEKKQLALFVSTYLGDLTGDRVQELMKELKSLPEKFKTFWSNNVGFMEPVINFILKSNGLDKIDLPDVKQEEKRLTDTYKYQMELLLNLVRKLNFKSIYILIDRVDETEKTGNNPEASYRLIQPIIKDLELLGINGYAFKFFLWDKVEPYYKEDARPDRVQQYSLGWNRLGLKNILKQRLLAYSNQKTGSLNSLLLKQMSIDLDDAICVMANRSPRNMIRFCESILAHQAERDVLSGNIDTASIDQASVVFSGNLCSELYGEDIMKSMQKIGKELFTISYVANDVLKVSGQAVRNKITAWVSSGVLQQVGTIMVPPAKKPVNFYCVVDPSAVRVMHRTETFESFINDRWLPCDHCMTENLFDIELYARENAPSCRSCGREIL</sequence>
<evidence type="ECO:0000313" key="1">
    <source>
        <dbReference type="EMBL" id="PMP17058.1"/>
    </source>
</evidence>
<reference evidence="2" key="1">
    <citation type="submission" date="2016-07" db="EMBL/GenBank/DDBJ databases">
        <title>Nontailed viruses are major unrecognized killers of bacteria in the ocean.</title>
        <authorList>
            <person name="Kauffman K."/>
            <person name="Hussain F."/>
            <person name="Yang J."/>
            <person name="Arevalo P."/>
            <person name="Brown J."/>
            <person name="Cutler M."/>
            <person name="Kelly L."/>
            <person name="Polz M.F."/>
        </authorList>
    </citation>
    <scope>NUCLEOTIDE SEQUENCE [LARGE SCALE GENOMIC DNA]</scope>
    <source>
        <strain evidence="2">10N.222.49.A5</strain>
    </source>
</reference>
<dbReference type="InterPro" id="IPR059206">
    <property type="entry name" value="Sll1717-like"/>
</dbReference>
<proteinExistence type="predicted"/>
<name>A0AAP8N0H2_9VIBR</name>
<dbReference type="AlphaFoldDB" id="A0AAP8N0H2"/>
<dbReference type="Proteomes" id="UP000235611">
    <property type="component" value="Unassembled WGS sequence"/>
</dbReference>
<comment type="caution">
    <text evidence="1">The sequence shown here is derived from an EMBL/GenBank/DDBJ whole genome shotgun (WGS) entry which is preliminary data.</text>
</comment>
<gene>
    <name evidence="1" type="ORF">BCS93_00235</name>
</gene>
<dbReference type="EMBL" id="MDBO01000001">
    <property type="protein sequence ID" value="PMP17058.1"/>
    <property type="molecule type" value="Genomic_DNA"/>
</dbReference>
<dbReference type="NCBIfam" id="NF047389">
    <property type="entry name" value="ATPase_Sll1717"/>
    <property type="match status" value="1"/>
</dbReference>
<evidence type="ECO:0000313" key="2">
    <source>
        <dbReference type="Proteomes" id="UP000235611"/>
    </source>
</evidence>
<organism evidence="1 2">
    <name type="scientific">Vibrio breoganii</name>
    <dbReference type="NCBI Taxonomy" id="553239"/>
    <lineage>
        <taxon>Bacteria</taxon>
        <taxon>Pseudomonadati</taxon>
        <taxon>Pseudomonadota</taxon>
        <taxon>Gammaproteobacteria</taxon>
        <taxon>Vibrionales</taxon>
        <taxon>Vibrionaceae</taxon>
        <taxon>Vibrio</taxon>
    </lineage>
</organism>
<accession>A0AAP8N0H2</accession>
<protein>
    <submittedName>
        <fullName evidence="1">Uncharacterized protein</fullName>
    </submittedName>
</protein>